<dbReference type="EMBL" id="PYBV01000001">
    <property type="protein sequence ID" value="PYC76554.1"/>
    <property type="molecule type" value="Genomic_DNA"/>
</dbReference>
<protein>
    <submittedName>
        <fullName evidence="6">TetR/AcrR family transcriptional regulator</fullName>
    </submittedName>
</protein>
<dbReference type="Pfam" id="PF00440">
    <property type="entry name" value="TetR_N"/>
    <property type="match status" value="1"/>
</dbReference>
<dbReference type="PROSITE" id="PS50977">
    <property type="entry name" value="HTH_TETR_2"/>
    <property type="match status" value="1"/>
</dbReference>
<dbReference type="Pfam" id="PF13305">
    <property type="entry name" value="TetR_C_33"/>
    <property type="match status" value="1"/>
</dbReference>
<dbReference type="Proteomes" id="UP000248333">
    <property type="component" value="Unassembled WGS sequence"/>
</dbReference>
<evidence type="ECO:0000256" key="2">
    <source>
        <dbReference type="ARBA" id="ARBA00023125"/>
    </source>
</evidence>
<evidence type="ECO:0000313" key="7">
    <source>
        <dbReference type="Proteomes" id="UP000248333"/>
    </source>
</evidence>
<dbReference type="Gene3D" id="1.10.357.10">
    <property type="entry name" value="Tetracycline Repressor, domain 2"/>
    <property type="match status" value="1"/>
</dbReference>
<dbReference type="InterPro" id="IPR036271">
    <property type="entry name" value="Tet_transcr_reg_TetR-rel_C_sf"/>
</dbReference>
<evidence type="ECO:0000313" key="6">
    <source>
        <dbReference type="EMBL" id="PYC76554.1"/>
    </source>
</evidence>
<evidence type="ECO:0000256" key="1">
    <source>
        <dbReference type="ARBA" id="ARBA00023015"/>
    </source>
</evidence>
<evidence type="ECO:0000256" key="3">
    <source>
        <dbReference type="ARBA" id="ARBA00023163"/>
    </source>
</evidence>
<dbReference type="InterPro" id="IPR001647">
    <property type="entry name" value="HTH_TetR"/>
</dbReference>
<dbReference type="SUPFAM" id="SSF46689">
    <property type="entry name" value="Homeodomain-like"/>
    <property type="match status" value="1"/>
</dbReference>
<keyword evidence="7" id="KW-1185">Reference proteome</keyword>
<keyword evidence="2 4" id="KW-0238">DNA-binding</keyword>
<name>A0A318NXC3_9ACTN</name>
<keyword evidence="1" id="KW-0805">Transcription regulation</keyword>
<keyword evidence="3" id="KW-0804">Transcription</keyword>
<dbReference type="GO" id="GO:0003677">
    <property type="term" value="F:DNA binding"/>
    <property type="evidence" value="ECO:0007669"/>
    <property type="project" value="UniProtKB-UniRule"/>
</dbReference>
<accession>A0A318NXC3</accession>
<dbReference type="InterPro" id="IPR009057">
    <property type="entry name" value="Homeodomain-like_sf"/>
</dbReference>
<reference evidence="6 7" key="1">
    <citation type="submission" date="2018-03" db="EMBL/GenBank/DDBJ databases">
        <title>Bioinformatic expansion and discovery of thiopeptide antibiotics.</title>
        <authorList>
            <person name="Schwalen C.J."/>
            <person name="Hudson G.A."/>
            <person name="Mitchell D.A."/>
        </authorList>
    </citation>
    <scope>NUCLEOTIDE SEQUENCE [LARGE SCALE GENOMIC DNA]</scope>
    <source>
        <strain evidence="6 7">NRRL 8041</strain>
    </source>
</reference>
<dbReference type="SUPFAM" id="SSF48498">
    <property type="entry name" value="Tetracyclin repressor-like, C-terminal domain"/>
    <property type="match status" value="1"/>
</dbReference>
<dbReference type="InterPro" id="IPR025996">
    <property type="entry name" value="MT1864/Rv1816-like_C"/>
</dbReference>
<feature type="DNA-binding region" description="H-T-H motif" evidence="4">
    <location>
        <begin position="22"/>
        <end position="41"/>
    </location>
</feature>
<comment type="caution">
    <text evidence="6">The sequence shown here is derived from an EMBL/GenBank/DDBJ whole genome shotgun (WGS) entry which is preliminary data.</text>
</comment>
<organism evidence="6 7">
    <name type="scientific">Micromonospora arborensis</name>
    <dbReference type="NCBI Taxonomy" id="2116518"/>
    <lineage>
        <taxon>Bacteria</taxon>
        <taxon>Bacillati</taxon>
        <taxon>Actinomycetota</taxon>
        <taxon>Actinomycetes</taxon>
        <taxon>Micromonosporales</taxon>
        <taxon>Micromonosporaceae</taxon>
        <taxon>Micromonospora</taxon>
    </lineage>
</organism>
<evidence type="ECO:0000259" key="5">
    <source>
        <dbReference type="PROSITE" id="PS50977"/>
    </source>
</evidence>
<dbReference type="AlphaFoldDB" id="A0A318NXC3"/>
<gene>
    <name evidence="6" type="ORF">C7C45_00775</name>
</gene>
<feature type="domain" description="HTH tetR-type" evidence="5">
    <location>
        <begin position="1"/>
        <end position="59"/>
    </location>
</feature>
<sequence length="206" mass="22333">MRTMLVEAAARVLAEEGAAALTSRRLAAEIGSSTMVVFSRFQSMAEIHWAVREEGFARLNARLDALTASDDPVADLVAAGAVFFNSGLANPHLYKAMFIDRPPEDDNLGTETFERLVALIQRCVAAGRFSAAQESLVPVWAAQLWSMRHGLVTMTVAELLPSEQARFVLDDMAYRLLVGYGDDPGRAKLSIEQGSRAAADAEEAMS</sequence>
<evidence type="ECO:0000256" key="4">
    <source>
        <dbReference type="PROSITE-ProRule" id="PRU00335"/>
    </source>
</evidence>
<proteinExistence type="predicted"/>